<name>A0A7J5ZE07_DISMA</name>
<dbReference type="EMBL" id="JAAKFY010000003">
    <property type="protein sequence ID" value="KAF3859239.1"/>
    <property type="molecule type" value="Genomic_DNA"/>
</dbReference>
<comment type="caution">
    <text evidence="6">The sequence shown here is derived from an EMBL/GenBank/DDBJ whole genome shotgun (WGS) entry which is preliminary data.</text>
</comment>
<evidence type="ECO:0000256" key="2">
    <source>
        <dbReference type="ARBA" id="ARBA00022729"/>
    </source>
</evidence>
<dbReference type="Proteomes" id="UP000518266">
    <property type="component" value="Unassembled WGS sequence"/>
</dbReference>
<dbReference type="AlphaFoldDB" id="A0A7J5ZE07"/>
<dbReference type="SUPFAM" id="SSF52058">
    <property type="entry name" value="L domain-like"/>
    <property type="match status" value="1"/>
</dbReference>
<feature type="compositionally biased region" description="Basic residues" evidence="4">
    <location>
        <begin position="49"/>
        <end position="62"/>
    </location>
</feature>
<accession>A0A7J5ZE07</accession>
<dbReference type="PANTHER" id="PTHR45712:SF18">
    <property type="entry name" value="PODOCAN-LIKE PROTEIN 1"/>
    <property type="match status" value="1"/>
</dbReference>
<evidence type="ECO:0000256" key="1">
    <source>
        <dbReference type="ARBA" id="ARBA00022614"/>
    </source>
</evidence>
<dbReference type="OrthoDB" id="676979at2759"/>
<evidence type="ECO:0000256" key="4">
    <source>
        <dbReference type="SAM" id="MobiDB-lite"/>
    </source>
</evidence>
<dbReference type="InterPro" id="IPR050333">
    <property type="entry name" value="SLRP"/>
</dbReference>
<keyword evidence="3" id="KW-0677">Repeat</keyword>
<protein>
    <recommendedName>
        <fullName evidence="5">LRRNT domain-containing protein</fullName>
    </recommendedName>
</protein>
<dbReference type="SMART" id="SM00013">
    <property type="entry name" value="LRRNT"/>
    <property type="match status" value="1"/>
</dbReference>
<sequence>MTQPSNNNTKPRVKQNRASPPQTPLTKVSAKPRQTTAKTPSAKNSSKNKTIKNSKEKKRKKDNKTQKAPPKKKVLKPTTFPYFKDNYCPPECACYGRVVQCSDKGVDKVPYGIPYNSRYILLMNNHIDAIQLDLLNEYVSMEFLVLSNNRLKDETIEGAFEGFRFEAPLPE</sequence>
<keyword evidence="2" id="KW-0732">Signal</keyword>
<dbReference type="GO" id="GO:0005615">
    <property type="term" value="C:extracellular space"/>
    <property type="evidence" value="ECO:0007669"/>
    <property type="project" value="TreeGrafter"/>
</dbReference>
<feature type="region of interest" description="Disordered" evidence="4">
    <location>
        <begin position="1"/>
        <end position="76"/>
    </location>
</feature>
<evidence type="ECO:0000256" key="3">
    <source>
        <dbReference type="ARBA" id="ARBA00022737"/>
    </source>
</evidence>
<evidence type="ECO:0000313" key="6">
    <source>
        <dbReference type="EMBL" id="KAF3859239.1"/>
    </source>
</evidence>
<dbReference type="PANTHER" id="PTHR45712">
    <property type="entry name" value="AGAP008170-PA"/>
    <property type="match status" value="1"/>
</dbReference>
<keyword evidence="1" id="KW-0433">Leucine-rich repeat</keyword>
<gene>
    <name evidence="6" type="ORF">F7725_021638</name>
</gene>
<dbReference type="InterPro" id="IPR000372">
    <property type="entry name" value="LRRNT"/>
</dbReference>
<dbReference type="InterPro" id="IPR032675">
    <property type="entry name" value="LRR_dom_sf"/>
</dbReference>
<organism evidence="6 7">
    <name type="scientific">Dissostichus mawsoni</name>
    <name type="common">Antarctic cod</name>
    <dbReference type="NCBI Taxonomy" id="36200"/>
    <lineage>
        <taxon>Eukaryota</taxon>
        <taxon>Metazoa</taxon>
        <taxon>Chordata</taxon>
        <taxon>Craniata</taxon>
        <taxon>Vertebrata</taxon>
        <taxon>Euteleostomi</taxon>
        <taxon>Actinopterygii</taxon>
        <taxon>Neopterygii</taxon>
        <taxon>Teleostei</taxon>
        <taxon>Neoteleostei</taxon>
        <taxon>Acanthomorphata</taxon>
        <taxon>Eupercaria</taxon>
        <taxon>Perciformes</taxon>
        <taxon>Notothenioidei</taxon>
        <taxon>Nototheniidae</taxon>
        <taxon>Dissostichus</taxon>
    </lineage>
</organism>
<keyword evidence="7" id="KW-1185">Reference proteome</keyword>
<feature type="domain" description="LRRNT" evidence="5">
    <location>
        <begin position="87"/>
        <end position="119"/>
    </location>
</feature>
<dbReference type="Gene3D" id="3.80.10.10">
    <property type="entry name" value="Ribonuclease Inhibitor"/>
    <property type="match status" value="1"/>
</dbReference>
<reference evidence="6 7" key="1">
    <citation type="submission" date="2020-03" db="EMBL/GenBank/DDBJ databases">
        <title>Dissostichus mawsoni Genome sequencing and assembly.</title>
        <authorList>
            <person name="Park H."/>
        </authorList>
    </citation>
    <scope>NUCLEOTIDE SEQUENCE [LARGE SCALE GENOMIC DNA]</scope>
    <source>
        <strain evidence="6">DM0001</strain>
        <tissue evidence="6">Muscle</tissue>
    </source>
</reference>
<evidence type="ECO:0000313" key="7">
    <source>
        <dbReference type="Proteomes" id="UP000518266"/>
    </source>
</evidence>
<dbReference type="Pfam" id="PF01462">
    <property type="entry name" value="LRRNT"/>
    <property type="match status" value="1"/>
</dbReference>
<proteinExistence type="predicted"/>
<feature type="compositionally biased region" description="Polar residues" evidence="4">
    <location>
        <begin position="1"/>
        <end position="39"/>
    </location>
</feature>
<evidence type="ECO:0000259" key="5">
    <source>
        <dbReference type="SMART" id="SM00013"/>
    </source>
</evidence>